<evidence type="ECO:0000313" key="2">
    <source>
        <dbReference type="Proteomes" id="UP001444661"/>
    </source>
</evidence>
<reference evidence="1 2" key="1">
    <citation type="submission" date="2023-01" db="EMBL/GenBank/DDBJ databases">
        <title>Analysis of 21 Apiospora genomes using comparative genomics revels a genus with tremendous synthesis potential of carbohydrate active enzymes and secondary metabolites.</title>
        <authorList>
            <person name="Sorensen T."/>
        </authorList>
    </citation>
    <scope>NUCLEOTIDE SEQUENCE [LARGE SCALE GENOMIC DNA]</scope>
    <source>
        <strain evidence="1 2">CBS 33761</strain>
    </source>
</reference>
<proteinExistence type="predicted"/>
<dbReference type="EMBL" id="JAQQWK010000014">
    <property type="protein sequence ID" value="KAK8016877.1"/>
    <property type="molecule type" value="Genomic_DNA"/>
</dbReference>
<keyword evidence="2" id="KW-1185">Reference proteome</keyword>
<protein>
    <submittedName>
        <fullName evidence="1">Uncharacterized protein</fullName>
    </submittedName>
</protein>
<evidence type="ECO:0000313" key="1">
    <source>
        <dbReference type="EMBL" id="KAK8016877.1"/>
    </source>
</evidence>
<sequence length="59" mass="6538">MATTSHSQGSPKIINVNTLPLAGWTRAQIDLQIFSMPTFITTNSRMGSVNLDELMVTNW</sequence>
<name>A0ABR1RPR2_9PEZI</name>
<dbReference type="Proteomes" id="UP001444661">
    <property type="component" value="Unassembled WGS sequence"/>
</dbReference>
<comment type="caution">
    <text evidence="1">The sequence shown here is derived from an EMBL/GenBank/DDBJ whole genome shotgun (WGS) entry which is preliminary data.</text>
</comment>
<organism evidence="1 2">
    <name type="scientific">Apiospora rasikravindrae</name>
    <dbReference type="NCBI Taxonomy" id="990691"/>
    <lineage>
        <taxon>Eukaryota</taxon>
        <taxon>Fungi</taxon>
        <taxon>Dikarya</taxon>
        <taxon>Ascomycota</taxon>
        <taxon>Pezizomycotina</taxon>
        <taxon>Sordariomycetes</taxon>
        <taxon>Xylariomycetidae</taxon>
        <taxon>Amphisphaeriales</taxon>
        <taxon>Apiosporaceae</taxon>
        <taxon>Apiospora</taxon>
    </lineage>
</organism>
<gene>
    <name evidence="1" type="ORF">PG993_015066</name>
</gene>
<accession>A0ABR1RPR2</accession>